<feature type="transmembrane region" description="Helical" evidence="6">
    <location>
        <begin position="104"/>
        <end position="125"/>
    </location>
</feature>
<organism evidence="7 8">
    <name type="scientific">Homoserinibacter gongjuensis</name>
    <dbReference type="NCBI Taxonomy" id="1162968"/>
    <lineage>
        <taxon>Bacteria</taxon>
        <taxon>Bacillati</taxon>
        <taxon>Actinomycetota</taxon>
        <taxon>Actinomycetes</taxon>
        <taxon>Micrococcales</taxon>
        <taxon>Microbacteriaceae</taxon>
        <taxon>Homoserinibacter</taxon>
    </lineage>
</organism>
<dbReference type="InterPro" id="IPR051611">
    <property type="entry name" value="ECF_transporter_component"/>
</dbReference>
<accession>A0ABQ6JQU3</accession>
<keyword evidence="5 6" id="KW-0472">Membrane</keyword>
<dbReference type="Proteomes" id="UP001157069">
    <property type="component" value="Unassembled WGS sequence"/>
</dbReference>
<feature type="transmembrane region" description="Helical" evidence="6">
    <location>
        <begin position="12"/>
        <end position="32"/>
    </location>
</feature>
<name>A0ABQ6JQU3_9MICO</name>
<dbReference type="Pfam" id="PF02361">
    <property type="entry name" value="CbiQ"/>
    <property type="match status" value="1"/>
</dbReference>
<gene>
    <name evidence="7" type="ORF">GCM10025869_01740</name>
</gene>
<evidence type="ECO:0000256" key="2">
    <source>
        <dbReference type="ARBA" id="ARBA00022475"/>
    </source>
</evidence>
<dbReference type="RefSeq" id="WP_284297017.1">
    <property type="nucleotide sequence ID" value="NZ_BSVA01000001.1"/>
</dbReference>
<keyword evidence="2" id="KW-1003">Cell membrane</keyword>
<evidence type="ECO:0000256" key="3">
    <source>
        <dbReference type="ARBA" id="ARBA00022692"/>
    </source>
</evidence>
<reference evidence="8" key="1">
    <citation type="journal article" date="2019" name="Int. J. Syst. Evol. Microbiol.">
        <title>The Global Catalogue of Microorganisms (GCM) 10K type strain sequencing project: providing services to taxonomists for standard genome sequencing and annotation.</title>
        <authorList>
            <consortium name="The Broad Institute Genomics Platform"/>
            <consortium name="The Broad Institute Genome Sequencing Center for Infectious Disease"/>
            <person name="Wu L."/>
            <person name="Ma J."/>
        </authorList>
    </citation>
    <scope>NUCLEOTIDE SEQUENCE [LARGE SCALE GENOMIC DNA]</scope>
    <source>
        <strain evidence="8">NBRC 108755</strain>
    </source>
</reference>
<evidence type="ECO:0000256" key="6">
    <source>
        <dbReference type="SAM" id="Phobius"/>
    </source>
</evidence>
<keyword evidence="3 6" id="KW-0812">Transmembrane</keyword>
<dbReference type="EMBL" id="BSVA01000001">
    <property type="protein sequence ID" value="GMA89645.1"/>
    <property type="molecule type" value="Genomic_DNA"/>
</dbReference>
<keyword evidence="4 6" id="KW-1133">Transmembrane helix</keyword>
<dbReference type="PANTHER" id="PTHR34857">
    <property type="entry name" value="SLL0384 PROTEIN"/>
    <property type="match status" value="1"/>
</dbReference>
<sequence length="259" mass="27056">MSLVVPEIRRSWIARVNPLAKLVVALCVGVTLVLSIDVVSAGIVVAVVVLLLPFAGLSARQLAVRTSPILVSAVLAGIATALYGVDAGRVFASLGPVTITEGSLGLAVAILLRVLAVGVPAVLLFATTDPTDLADSLAQLAKLPARFVLGALAALRLVGLLLEDWEALGLARRARGVADRHGIRRFLVQAGTLLVFAVRRGGKLATAMEARGFGGATRRSWARRSVLRPRDVLFMLVGVGVVAAAVTTAVLLGSWRWVL</sequence>
<dbReference type="PANTHER" id="PTHR34857:SF2">
    <property type="entry name" value="SLL0384 PROTEIN"/>
    <property type="match status" value="1"/>
</dbReference>
<feature type="transmembrane region" description="Helical" evidence="6">
    <location>
        <begin position="38"/>
        <end position="57"/>
    </location>
</feature>
<comment type="subcellular location">
    <subcellularLocation>
        <location evidence="1">Membrane</location>
        <topology evidence="1">Multi-pass membrane protein</topology>
    </subcellularLocation>
</comment>
<evidence type="ECO:0000256" key="1">
    <source>
        <dbReference type="ARBA" id="ARBA00004141"/>
    </source>
</evidence>
<evidence type="ECO:0000256" key="4">
    <source>
        <dbReference type="ARBA" id="ARBA00022989"/>
    </source>
</evidence>
<keyword evidence="8" id="KW-1185">Reference proteome</keyword>
<evidence type="ECO:0000313" key="8">
    <source>
        <dbReference type="Proteomes" id="UP001157069"/>
    </source>
</evidence>
<comment type="caution">
    <text evidence="7">The sequence shown here is derived from an EMBL/GenBank/DDBJ whole genome shotgun (WGS) entry which is preliminary data.</text>
</comment>
<protein>
    <submittedName>
        <fullName evidence="7">ABC transporter</fullName>
    </submittedName>
</protein>
<proteinExistence type="predicted"/>
<dbReference type="InterPro" id="IPR003339">
    <property type="entry name" value="ABC/ECF_trnsptr_transmembrane"/>
</dbReference>
<dbReference type="CDD" id="cd16914">
    <property type="entry name" value="EcfT"/>
    <property type="match status" value="1"/>
</dbReference>
<evidence type="ECO:0000256" key="5">
    <source>
        <dbReference type="ARBA" id="ARBA00023136"/>
    </source>
</evidence>
<evidence type="ECO:0000313" key="7">
    <source>
        <dbReference type="EMBL" id="GMA89645.1"/>
    </source>
</evidence>
<feature type="transmembrane region" description="Helical" evidence="6">
    <location>
        <begin position="232"/>
        <end position="255"/>
    </location>
</feature>
<feature type="transmembrane region" description="Helical" evidence="6">
    <location>
        <begin position="69"/>
        <end position="92"/>
    </location>
</feature>